<gene>
    <name evidence="2" type="ORF">E9229_003478</name>
</gene>
<accession>A0A839QZ36</accession>
<feature type="compositionally biased region" description="Basic and acidic residues" evidence="1">
    <location>
        <begin position="59"/>
        <end position="84"/>
    </location>
</feature>
<comment type="caution">
    <text evidence="2">The sequence shown here is derived from an EMBL/GenBank/DDBJ whole genome shotgun (WGS) entry which is preliminary data.</text>
</comment>
<organism evidence="2 3">
    <name type="scientific">Paeniglutamicibacter cryotolerans</name>
    <dbReference type="NCBI Taxonomy" id="670079"/>
    <lineage>
        <taxon>Bacteria</taxon>
        <taxon>Bacillati</taxon>
        <taxon>Actinomycetota</taxon>
        <taxon>Actinomycetes</taxon>
        <taxon>Micrococcales</taxon>
        <taxon>Micrococcaceae</taxon>
        <taxon>Paeniglutamicibacter</taxon>
    </lineage>
</organism>
<reference evidence="2 3" key="1">
    <citation type="submission" date="2020-08" db="EMBL/GenBank/DDBJ databases">
        <title>Sequencing the genomes of 1000 actinobacteria strains.</title>
        <authorList>
            <person name="Klenk H.-P."/>
        </authorList>
    </citation>
    <scope>NUCLEOTIDE SEQUENCE [LARGE SCALE GENOMIC DNA]</scope>
    <source>
        <strain evidence="2 3">DSM 22826</strain>
    </source>
</reference>
<evidence type="ECO:0000256" key="1">
    <source>
        <dbReference type="SAM" id="MobiDB-lite"/>
    </source>
</evidence>
<name>A0A839QZ36_9MICC</name>
<feature type="region of interest" description="Disordered" evidence="1">
    <location>
        <begin position="56"/>
        <end position="96"/>
    </location>
</feature>
<keyword evidence="3" id="KW-1185">Reference proteome</keyword>
<sequence length="96" mass="10744">MKPAIKPASKALMTFDRFDRSDDALMERILSQSSRASASEAVRKTCRRFCARNATSSGHDMECHFSESRSSEPSDPPSRVEAKHVRQKASSVKLRT</sequence>
<dbReference type="AlphaFoldDB" id="A0A839QZ36"/>
<evidence type="ECO:0000313" key="3">
    <source>
        <dbReference type="Proteomes" id="UP000523000"/>
    </source>
</evidence>
<dbReference type="EMBL" id="JACHVS010000002">
    <property type="protein sequence ID" value="MBB2997231.1"/>
    <property type="molecule type" value="Genomic_DNA"/>
</dbReference>
<proteinExistence type="predicted"/>
<evidence type="ECO:0000313" key="2">
    <source>
        <dbReference type="EMBL" id="MBB2997231.1"/>
    </source>
</evidence>
<protein>
    <submittedName>
        <fullName evidence="2">Uncharacterized protein</fullName>
    </submittedName>
</protein>
<dbReference type="Proteomes" id="UP000523000">
    <property type="component" value="Unassembled WGS sequence"/>
</dbReference>